<sequence>VGEKCVLVPYLKRHVEHYNKWMQSPELLEMTASEPLTIEEEYEMQRSWREDENSRISTGFVCCLPMIR</sequence>
<proteinExistence type="predicted"/>
<comment type="caution">
    <text evidence="3">The sequence shown here is derived from an EMBL/GenBank/DDBJ whole genome shotgun (WGS) entry which is preliminary data.</text>
</comment>
<keyword evidence="2" id="KW-0012">Acyltransferase</keyword>
<feature type="non-terminal residue" evidence="3">
    <location>
        <position position="68"/>
    </location>
</feature>
<organism evidence="3 4">
    <name type="scientific">Lunasporangiospora selenospora</name>
    <dbReference type="NCBI Taxonomy" id="979761"/>
    <lineage>
        <taxon>Eukaryota</taxon>
        <taxon>Fungi</taxon>
        <taxon>Fungi incertae sedis</taxon>
        <taxon>Mucoromycota</taxon>
        <taxon>Mortierellomycotina</taxon>
        <taxon>Mortierellomycetes</taxon>
        <taxon>Mortierellales</taxon>
        <taxon>Mortierellaceae</taxon>
        <taxon>Lunasporangiospora</taxon>
    </lineage>
</organism>
<gene>
    <name evidence="3" type="primary">NAT9</name>
    <name evidence="3" type="ORF">BGW38_008464</name>
</gene>
<evidence type="ECO:0000256" key="2">
    <source>
        <dbReference type="ARBA" id="ARBA00023315"/>
    </source>
</evidence>
<accession>A0A9P6FK78</accession>
<keyword evidence="4" id="KW-1185">Reference proteome</keyword>
<reference evidence="3" key="1">
    <citation type="journal article" date="2020" name="Fungal Divers.">
        <title>Resolving the Mortierellaceae phylogeny through synthesis of multi-gene phylogenetics and phylogenomics.</title>
        <authorList>
            <person name="Vandepol N."/>
            <person name="Liber J."/>
            <person name="Desiro A."/>
            <person name="Na H."/>
            <person name="Kennedy M."/>
            <person name="Barry K."/>
            <person name="Grigoriev I.V."/>
            <person name="Miller A.N."/>
            <person name="O'Donnell K."/>
            <person name="Stajich J.E."/>
            <person name="Bonito G."/>
        </authorList>
    </citation>
    <scope>NUCLEOTIDE SEQUENCE</scope>
    <source>
        <strain evidence="3">KOD1015</strain>
    </source>
</reference>
<dbReference type="OrthoDB" id="5043642at2759"/>
<dbReference type="EMBL" id="JAABOA010005839">
    <property type="protein sequence ID" value="KAF9573060.1"/>
    <property type="molecule type" value="Genomic_DNA"/>
</dbReference>
<evidence type="ECO:0000256" key="1">
    <source>
        <dbReference type="ARBA" id="ARBA00022679"/>
    </source>
</evidence>
<evidence type="ECO:0000313" key="4">
    <source>
        <dbReference type="Proteomes" id="UP000780801"/>
    </source>
</evidence>
<name>A0A9P6FK78_9FUNG</name>
<keyword evidence="1" id="KW-0808">Transferase</keyword>
<protein>
    <submittedName>
        <fullName evidence="3">N-acetyltransferase 9</fullName>
    </submittedName>
</protein>
<evidence type="ECO:0000313" key="3">
    <source>
        <dbReference type="EMBL" id="KAF9573060.1"/>
    </source>
</evidence>
<dbReference type="Gene3D" id="3.40.630.30">
    <property type="match status" value="1"/>
</dbReference>
<dbReference type="Proteomes" id="UP000780801">
    <property type="component" value="Unassembled WGS sequence"/>
</dbReference>
<dbReference type="PANTHER" id="PTHR13256:SF16">
    <property type="entry name" value="ALPHA_BETA-TUBULIN-N-ACETYLTRANSFERASE 9"/>
    <property type="match status" value="1"/>
</dbReference>
<dbReference type="GO" id="GO:0008080">
    <property type="term" value="F:N-acetyltransferase activity"/>
    <property type="evidence" value="ECO:0007669"/>
    <property type="project" value="InterPro"/>
</dbReference>
<dbReference type="InterPro" id="IPR039135">
    <property type="entry name" value="NAT9-like"/>
</dbReference>
<dbReference type="AlphaFoldDB" id="A0A9P6FK78"/>
<dbReference type="PANTHER" id="PTHR13256">
    <property type="entry name" value="N-ACETYLTRANSFERASE 9"/>
    <property type="match status" value="1"/>
</dbReference>